<evidence type="ECO:0000313" key="2">
    <source>
        <dbReference type="EMBL" id="OAJ67633.1"/>
    </source>
</evidence>
<dbReference type="InterPro" id="IPR000073">
    <property type="entry name" value="AB_hydrolase_1"/>
</dbReference>
<name>A0A1B6VK91_9PROT</name>
<feature type="domain" description="AB hydrolase-1" evidence="1">
    <location>
        <begin position="32"/>
        <end position="267"/>
    </location>
</feature>
<dbReference type="InterPro" id="IPR050266">
    <property type="entry name" value="AB_hydrolase_sf"/>
</dbReference>
<evidence type="ECO:0000313" key="3">
    <source>
        <dbReference type="Proteomes" id="UP000077786"/>
    </source>
</evidence>
<dbReference type="InterPro" id="IPR029058">
    <property type="entry name" value="AB_hydrolase_fold"/>
</dbReference>
<evidence type="ECO:0000259" key="1">
    <source>
        <dbReference type="Pfam" id="PF12697"/>
    </source>
</evidence>
<dbReference type="PANTHER" id="PTHR43798">
    <property type="entry name" value="MONOACYLGLYCEROL LIPASE"/>
    <property type="match status" value="1"/>
</dbReference>
<dbReference type="Gene3D" id="3.40.50.1820">
    <property type="entry name" value="alpha/beta hydrolase"/>
    <property type="match status" value="1"/>
</dbReference>
<dbReference type="PANTHER" id="PTHR43798:SF33">
    <property type="entry name" value="HYDROLASE, PUTATIVE (AFU_ORTHOLOGUE AFUA_2G14860)-RELATED"/>
    <property type="match status" value="1"/>
</dbReference>
<comment type="caution">
    <text evidence="2">The sequence shown here is derived from an EMBL/GenBank/DDBJ whole genome shotgun (WGS) entry which is preliminary data.</text>
</comment>
<dbReference type="PATRIC" id="fig|38307.3.peg.1726"/>
<protein>
    <submittedName>
        <fullName evidence="2">Hydrolase</fullName>
    </submittedName>
</protein>
<sequence>MTETLPPAETFFRVPGRRLAISSKQTGSDTTLFFVHGLGGNRQQWRLQWNRFSKKPVNLVAWDALGHGESARSKHEQVFASRFSVQDLAAVLAAFSSRKRIIVAHSFGCRITLEWISGLLAAGEDIPVDGLILLGPASLAPSLKGPMFGNWMDRLPFWLASFARSALQARFEKLAWGPDVDPEILNTERQATKRNSLFMINAVRSGAAPVNTEILRRFDKPVHILAGQNDGIVPLTEVRKVHDFLPTSTLDILPACGHQIMLEQPVIVNQYIEKELQRLSSSPGEAP</sequence>
<proteinExistence type="predicted"/>
<dbReference type="EMBL" id="LUTU01000007">
    <property type="protein sequence ID" value="OAJ67633.1"/>
    <property type="molecule type" value="Genomic_DNA"/>
</dbReference>
<dbReference type="AlphaFoldDB" id="A0A1B6VK91"/>
<dbReference type="OrthoDB" id="9799612at2"/>
<dbReference type="GO" id="GO:0016020">
    <property type="term" value="C:membrane"/>
    <property type="evidence" value="ECO:0007669"/>
    <property type="project" value="TreeGrafter"/>
</dbReference>
<reference evidence="2 3" key="1">
    <citation type="submission" date="2016-03" db="EMBL/GenBank/DDBJ databases">
        <title>Draft genome sequence of Gluconobacter cerinus strain CECT 9110.</title>
        <authorList>
            <person name="Sainz F."/>
            <person name="Mas A."/>
            <person name="Torija M.J."/>
        </authorList>
    </citation>
    <scope>NUCLEOTIDE SEQUENCE [LARGE SCALE GENOMIC DNA]</scope>
    <source>
        <strain evidence="2 3">CECT 9110</strain>
    </source>
</reference>
<dbReference type="RefSeq" id="WP_064274441.1">
    <property type="nucleotide sequence ID" value="NZ_LUTU01000007.1"/>
</dbReference>
<organism evidence="2 3">
    <name type="scientific">Gluconobacter cerinus</name>
    <dbReference type="NCBI Taxonomy" id="38307"/>
    <lineage>
        <taxon>Bacteria</taxon>
        <taxon>Pseudomonadati</taxon>
        <taxon>Pseudomonadota</taxon>
        <taxon>Alphaproteobacteria</taxon>
        <taxon>Acetobacterales</taxon>
        <taxon>Acetobacteraceae</taxon>
        <taxon>Gluconobacter</taxon>
    </lineage>
</organism>
<accession>A0A1B6VK91</accession>
<gene>
    <name evidence="2" type="ORF">A0123_01675</name>
</gene>
<dbReference type="Proteomes" id="UP000077786">
    <property type="component" value="Unassembled WGS sequence"/>
</dbReference>
<dbReference type="Pfam" id="PF12697">
    <property type="entry name" value="Abhydrolase_6"/>
    <property type="match status" value="1"/>
</dbReference>
<dbReference type="SUPFAM" id="SSF53474">
    <property type="entry name" value="alpha/beta-Hydrolases"/>
    <property type="match status" value="1"/>
</dbReference>
<keyword evidence="2" id="KW-0378">Hydrolase</keyword>
<dbReference type="GO" id="GO:0016787">
    <property type="term" value="F:hydrolase activity"/>
    <property type="evidence" value="ECO:0007669"/>
    <property type="project" value="UniProtKB-KW"/>
</dbReference>